<dbReference type="EMBL" id="LT838272">
    <property type="protein sequence ID" value="SMB97636.1"/>
    <property type="molecule type" value="Genomic_DNA"/>
</dbReference>
<accession>A0A1W1VWC6</accession>
<gene>
    <name evidence="1" type="ORF">SAMN00808754_1901</name>
</gene>
<evidence type="ECO:0000313" key="1">
    <source>
        <dbReference type="EMBL" id="SMB97636.1"/>
    </source>
</evidence>
<keyword evidence="2" id="KW-1185">Reference proteome</keyword>
<proteinExistence type="predicted"/>
<dbReference type="RefSeq" id="WP_231967685.1">
    <property type="nucleotide sequence ID" value="NZ_LT838272.1"/>
</dbReference>
<sequence length="115" mass="13183">MGEDAKYVIVRYETLLKEMWSESAKYLGILSTNLLVERVVWELSQEYPAVQLLKYGPDGISCAQILTSVEKDFNDVEEMFMRFITRYVSILAKLLGHERAEEIRKKIVTVSGGTC</sequence>
<dbReference type="STRING" id="698762.SAMN00808754_1901"/>
<name>A0A1W1VWC6_9FIRM</name>
<protein>
    <submittedName>
        <fullName evidence="1">Uncharacterized protein</fullName>
    </submittedName>
</protein>
<dbReference type="AlphaFoldDB" id="A0A1W1VWC6"/>
<evidence type="ECO:0000313" key="2">
    <source>
        <dbReference type="Proteomes" id="UP000192569"/>
    </source>
</evidence>
<reference evidence="1 2" key="1">
    <citation type="submission" date="2017-04" db="EMBL/GenBank/DDBJ databases">
        <authorList>
            <person name="Afonso C.L."/>
            <person name="Miller P.J."/>
            <person name="Scott M.A."/>
            <person name="Spackman E."/>
            <person name="Goraichik I."/>
            <person name="Dimitrov K.M."/>
            <person name="Suarez D.L."/>
            <person name="Swayne D.E."/>
        </authorList>
    </citation>
    <scope>NUCLEOTIDE SEQUENCE [LARGE SCALE GENOMIC DNA]</scope>
    <source>
        <strain evidence="1 2">ToBE</strain>
    </source>
</reference>
<organism evidence="1 2">
    <name type="scientific">Thermanaeromonas toyohensis ToBE</name>
    <dbReference type="NCBI Taxonomy" id="698762"/>
    <lineage>
        <taxon>Bacteria</taxon>
        <taxon>Bacillati</taxon>
        <taxon>Bacillota</taxon>
        <taxon>Clostridia</taxon>
        <taxon>Neomoorellales</taxon>
        <taxon>Neomoorellaceae</taxon>
        <taxon>Thermanaeromonas</taxon>
    </lineage>
</organism>
<dbReference type="Proteomes" id="UP000192569">
    <property type="component" value="Chromosome I"/>
</dbReference>